<organism evidence="2 3">
    <name type="scientific">Nocardiopsis eucommiae</name>
    <dbReference type="NCBI Taxonomy" id="2831970"/>
    <lineage>
        <taxon>Bacteria</taxon>
        <taxon>Bacillati</taxon>
        <taxon>Actinomycetota</taxon>
        <taxon>Actinomycetes</taxon>
        <taxon>Streptosporangiales</taxon>
        <taxon>Nocardiopsidaceae</taxon>
        <taxon>Nocardiopsis</taxon>
    </lineage>
</organism>
<keyword evidence="1" id="KW-0472">Membrane</keyword>
<name>A0A975L731_9ACTN</name>
<sequence length="60" mass="6627">MSTPDTTPAPLFPRSWGWIALGFALGFLTGVAFDTMWWIGAVLLLFAAVHIITYVVSSRR</sequence>
<evidence type="ECO:0000256" key="1">
    <source>
        <dbReference type="SAM" id="Phobius"/>
    </source>
</evidence>
<keyword evidence="1" id="KW-1133">Transmembrane helix</keyword>
<reference evidence="2" key="1">
    <citation type="submission" date="2021-05" db="EMBL/GenBank/DDBJ databases">
        <authorList>
            <person name="Kaiqin L."/>
            <person name="Jian G."/>
        </authorList>
    </citation>
    <scope>NUCLEOTIDE SEQUENCE</scope>
    <source>
        <strain evidence="2">HDS5</strain>
    </source>
</reference>
<protein>
    <submittedName>
        <fullName evidence="2">Uncharacterized protein</fullName>
    </submittedName>
</protein>
<dbReference type="KEGG" id="nec:KGD82_16085"/>
<dbReference type="Proteomes" id="UP000682416">
    <property type="component" value="Chromosome"/>
</dbReference>
<evidence type="ECO:0000313" key="2">
    <source>
        <dbReference type="EMBL" id="QVJ00285.1"/>
    </source>
</evidence>
<accession>A0A975L731</accession>
<dbReference type="EMBL" id="CP074402">
    <property type="protein sequence ID" value="QVJ00285.1"/>
    <property type="molecule type" value="Genomic_DNA"/>
</dbReference>
<proteinExistence type="predicted"/>
<feature type="transmembrane region" description="Helical" evidence="1">
    <location>
        <begin position="37"/>
        <end position="56"/>
    </location>
</feature>
<keyword evidence="1" id="KW-0812">Transmembrane</keyword>
<evidence type="ECO:0000313" key="3">
    <source>
        <dbReference type="Proteomes" id="UP000682416"/>
    </source>
</evidence>
<gene>
    <name evidence="2" type="ORF">KGD82_16085</name>
</gene>
<dbReference type="AlphaFoldDB" id="A0A975L731"/>
<keyword evidence="3" id="KW-1185">Reference proteome</keyword>
<feature type="transmembrane region" description="Helical" evidence="1">
    <location>
        <begin position="12"/>
        <end position="31"/>
    </location>
</feature>